<reference evidence="11 12" key="1">
    <citation type="submission" date="2016-05" db="EMBL/GenBank/DDBJ databases">
        <authorList>
            <person name="Ramsay J.P."/>
        </authorList>
    </citation>
    <scope>NUCLEOTIDE SEQUENCE [LARGE SCALE GENOMIC DNA]</scope>
    <source>
        <strain evidence="11 12">NZP2042</strain>
    </source>
</reference>
<comment type="catalytic activity">
    <reaction evidence="9 10">
        <text>N(6)-carboxybiotinyl-L-lysyl-[protein] + acetyl-CoA = N(6)-biotinyl-L-lysyl-[protein] + malonyl-CoA</text>
        <dbReference type="Rhea" id="RHEA:54728"/>
        <dbReference type="Rhea" id="RHEA-COMP:10505"/>
        <dbReference type="Rhea" id="RHEA-COMP:10506"/>
        <dbReference type="ChEBI" id="CHEBI:57288"/>
        <dbReference type="ChEBI" id="CHEBI:57384"/>
        <dbReference type="ChEBI" id="CHEBI:83144"/>
        <dbReference type="ChEBI" id="CHEBI:83145"/>
        <dbReference type="EC" id="2.1.3.15"/>
    </reaction>
</comment>
<accession>A0A6M7TVU1</accession>
<dbReference type="InterPro" id="IPR011763">
    <property type="entry name" value="COA_CT_C"/>
</dbReference>
<evidence type="ECO:0000256" key="8">
    <source>
        <dbReference type="ARBA" id="ARBA00023160"/>
    </source>
</evidence>
<dbReference type="GO" id="GO:2001295">
    <property type="term" value="P:malonyl-CoA biosynthetic process"/>
    <property type="evidence" value="ECO:0007669"/>
    <property type="project" value="UniProtKB-UniRule"/>
</dbReference>
<sequence length="316" mass="34613">MYNYLDFEKPVQDLELKILELKKLAENGEAVDVADEITRLEKRSRDALRDLYKALTPWQKVQVARHSDRPHCVDYIKGLFSDFTPLAGDRNFGEDQAIVGGFARFRGEPVAIIGQEKGSDTTSRLKHNFGSVRPEGYRKAVRLMELADRFKIPLLTLVDTAGAYPGVGAEERGQAEAIARSTSACLALKVPSISVVIGEGGSGGAIAIATANRVYMLEHAIYSVISPEGAASILWRDTTRSKDAATNMKITAQDLLELKIIDAIIPEPMGGAQRAPETVIAATGDLIAKTMKEFAGANTDFREQRREKYLAMGRSL</sequence>
<evidence type="ECO:0000313" key="11">
    <source>
        <dbReference type="EMBL" id="OBQ66022.1"/>
    </source>
</evidence>
<dbReference type="GO" id="GO:0005524">
    <property type="term" value="F:ATP binding"/>
    <property type="evidence" value="ECO:0007669"/>
    <property type="project" value="UniProtKB-KW"/>
</dbReference>
<evidence type="ECO:0000256" key="6">
    <source>
        <dbReference type="ARBA" id="ARBA00022840"/>
    </source>
</evidence>
<dbReference type="NCBIfam" id="NF004344">
    <property type="entry name" value="PRK05724.1"/>
    <property type="match status" value="1"/>
</dbReference>
<dbReference type="PRINTS" id="PR01069">
    <property type="entry name" value="ACCCTRFRASEA"/>
</dbReference>
<keyword evidence="4 10" id="KW-0547">Nucleotide-binding</keyword>
<dbReference type="RefSeq" id="WP_056575990.1">
    <property type="nucleotide sequence ID" value="NZ_CP033334.1"/>
</dbReference>
<evidence type="ECO:0000256" key="9">
    <source>
        <dbReference type="ARBA" id="ARBA00049152"/>
    </source>
</evidence>
<dbReference type="EC" id="2.1.3.15" evidence="10"/>
<dbReference type="Pfam" id="PF03255">
    <property type="entry name" value="ACCA"/>
    <property type="match status" value="1"/>
</dbReference>
<keyword evidence="2 10" id="KW-0444">Lipid biosynthesis</keyword>
<dbReference type="InterPro" id="IPR029045">
    <property type="entry name" value="ClpP/crotonase-like_dom_sf"/>
</dbReference>
<dbReference type="NCBIfam" id="TIGR00513">
    <property type="entry name" value="accA"/>
    <property type="match status" value="1"/>
</dbReference>
<keyword evidence="5 10" id="KW-0276">Fatty acid metabolism</keyword>
<evidence type="ECO:0000256" key="3">
    <source>
        <dbReference type="ARBA" id="ARBA00022679"/>
    </source>
</evidence>
<keyword evidence="8 10" id="KW-0275">Fatty acid biosynthesis</keyword>
<dbReference type="PANTHER" id="PTHR42853:SF3">
    <property type="entry name" value="ACETYL-COENZYME A CARBOXYLASE CARBOXYL TRANSFERASE SUBUNIT ALPHA, CHLOROPLASTIC"/>
    <property type="match status" value="1"/>
</dbReference>
<dbReference type="HAMAP" id="MF_00823">
    <property type="entry name" value="AcetylCoA_CT_alpha"/>
    <property type="match status" value="1"/>
</dbReference>
<dbReference type="PROSITE" id="PS50989">
    <property type="entry name" value="COA_CT_CTER"/>
    <property type="match status" value="1"/>
</dbReference>
<comment type="pathway">
    <text evidence="1 10">Lipid metabolism; malonyl-CoA biosynthesis; malonyl-CoA from acetyl-CoA: step 1/1.</text>
</comment>
<dbReference type="GO" id="GO:0006633">
    <property type="term" value="P:fatty acid biosynthetic process"/>
    <property type="evidence" value="ECO:0007669"/>
    <property type="project" value="UniProtKB-KW"/>
</dbReference>
<evidence type="ECO:0000256" key="7">
    <source>
        <dbReference type="ARBA" id="ARBA00023098"/>
    </source>
</evidence>
<comment type="function">
    <text evidence="10">Component of the acetyl coenzyme A carboxylase (ACC) complex. First, biotin carboxylase catalyzes the carboxylation of biotin on its carrier protein (BCCP) and then the CO(2) group is transferred by the carboxyltransferase to acetyl-CoA to form malonyl-CoA.</text>
</comment>
<dbReference type="AlphaFoldDB" id="A0A6M7TVU1"/>
<evidence type="ECO:0000256" key="1">
    <source>
        <dbReference type="ARBA" id="ARBA00004956"/>
    </source>
</evidence>
<dbReference type="GO" id="GO:0016743">
    <property type="term" value="F:carboxyl- or carbamoyltransferase activity"/>
    <property type="evidence" value="ECO:0007669"/>
    <property type="project" value="UniProtKB-UniRule"/>
</dbReference>
<dbReference type="PANTHER" id="PTHR42853">
    <property type="entry name" value="ACETYL-COENZYME A CARBOXYLASE CARBOXYL TRANSFERASE SUBUNIT ALPHA"/>
    <property type="match status" value="1"/>
</dbReference>
<keyword evidence="3 10" id="KW-0808">Transferase</keyword>
<evidence type="ECO:0000256" key="2">
    <source>
        <dbReference type="ARBA" id="ARBA00022516"/>
    </source>
</evidence>
<organism evidence="11 12">
    <name type="scientific">Rhizobium loti</name>
    <name type="common">Mesorhizobium loti</name>
    <dbReference type="NCBI Taxonomy" id="381"/>
    <lineage>
        <taxon>Bacteria</taxon>
        <taxon>Pseudomonadati</taxon>
        <taxon>Pseudomonadota</taxon>
        <taxon>Alphaproteobacteria</taxon>
        <taxon>Hyphomicrobiales</taxon>
        <taxon>Phyllobacteriaceae</taxon>
        <taxon>Mesorhizobium</taxon>
    </lineage>
</organism>
<evidence type="ECO:0000256" key="5">
    <source>
        <dbReference type="ARBA" id="ARBA00022832"/>
    </source>
</evidence>
<protein>
    <recommendedName>
        <fullName evidence="10">Acetyl-coenzyme A carboxylase carboxyl transferase subunit alpha</fullName>
        <shortName evidence="10">ACCase subunit alpha</shortName>
        <shortName evidence="10">Acetyl-CoA carboxylase carboxyltransferase subunit alpha</shortName>
        <ecNumber evidence="10">2.1.3.15</ecNumber>
    </recommendedName>
</protein>
<evidence type="ECO:0000256" key="10">
    <source>
        <dbReference type="HAMAP-Rule" id="MF_00823"/>
    </source>
</evidence>
<comment type="caution">
    <text evidence="11">The sequence shown here is derived from an EMBL/GenBank/DDBJ whole genome shotgun (WGS) entry which is preliminary data.</text>
</comment>
<dbReference type="InterPro" id="IPR001095">
    <property type="entry name" value="Acetyl_CoA_COase_a_su"/>
</dbReference>
<comment type="subunit">
    <text evidence="10">Acetyl-CoA carboxylase is a heterohexamer composed of biotin carboxyl carrier protein (AccB), biotin carboxylase (AccC) and two subunits each of ACCase subunit alpha (AccA) and ACCase subunit beta (AccD).</text>
</comment>
<dbReference type="GO" id="GO:0003989">
    <property type="term" value="F:acetyl-CoA carboxylase activity"/>
    <property type="evidence" value="ECO:0007669"/>
    <property type="project" value="InterPro"/>
</dbReference>
<dbReference type="GO" id="GO:0009317">
    <property type="term" value="C:acetyl-CoA carboxylase complex"/>
    <property type="evidence" value="ECO:0007669"/>
    <property type="project" value="InterPro"/>
</dbReference>
<comment type="similarity">
    <text evidence="10">Belongs to the AccA family.</text>
</comment>
<gene>
    <name evidence="10" type="primary">accA</name>
    <name evidence="11" type="ORF">A8145_18080</name>
</gene>
<name>A0A6M7TVU1_RHILI</name>
<keyword evidence="6 10" id="KW-0067">ATP-binding</keyword>
<dbReference type="Proteomes" id="UP000093737">
    <property type="component" value="Unassembled WGS sequence"/>
</dbReference>
<evidence type="ECO:0000313" key="12">
    <source>
        <dbReference type="Proteomes" id="UP000093737"/>
    </source>
</evidence>
<dbReference type="EMBL" id="LYTK01000012">
    <property type="protein sequence ID" value="OBQ66022.1"/>
    <property type="molecule type" value="Genomic_DNA"/>
</dbReference>
<dbReference type="SUPFAM" id="SSF52096">
    <property type="entry name" value="ClpP/crotonase"/>
    <property type="match status" value="1"/>
</dbReference>
<proteinExistence type="inferred from homology"/>
<keyword evidence="10" id="KW-0963">Cytoplasm</keyword>
<comment type="subcellular location">
    <subcellularLocation>
        <location evidence="10">Cytoplasm</location>
    </subcellularLocation>
</comment>
<dbReference type="NCBIfam" id="NF041504">
    <property type="entry name" value="AccA_sub"/>
    <property type="match status" value="1"/>
</dbReference>
<dbReference type="Gene3D" id="3.90.226.10">
    <property type="entry name" value="2-enoyl-CoA Hydratase, Chain A, domain 1"/>
    <property type="match status" value="1"/>
</dbReference>
<keyword evidence="7 10" id="KW-0443">Lipid metabolism</keyword>
<evidence type="ECO:0000256" key="4">
    <source>
        <dbReference type="ARBA" id="ARBA00022741"/>
    </source>
</evidence>